<feature type="compositionally biased region" description="Low complexity" evidence="17">
    <location>
        <begin position="641"/>
        <end position="650"/>
    </location>
</feature>
<evidence type="ECO:0000256" key="16">
    <source>
        <dbReference type="SAM" id="Coils"/>
    </source>
</evidence>
<dbReference type="Pfam" id="PF13589">
    <property type="entry name" value="HATPase_c_3"/>
    <property type="match status" value="1"/>
</dbReference>
<evidence type="ECO:0000256" key="11">
    <source>
        <dbReference type="ARBA" id="ARBA00022884"/>
    </source>
</evidence>
<dbReference type="SUPFAM" id="SSF55874">
    <property type="entry name" value="ATPase domain of HSP90 chaperone/DNA topoisomerase II/histidine kinase"/>
    <property type="match status" value="1"/>
</dbReference>
<keyword evidence="7" id="KW-0227">DNA damage</keyword>
<keyword evidence="5" id="KW-0547">Nucleotide-binding</keyword>
<dbReference type="Gene3D" id="3.30.565.10">
    <property type="entry name" value="Histidine kinase-like ATPase, C-terminal domain"/>
    <property type="match status" value="1"/>
</dbReference>
<evidence type="ECO:0000256" key="3">
    <source>
        <dbReference type="ARBA" id="ARBA00007845"/>
    </source>
</evidence>
<keyword evidence="9" id="KW-0067">ATP-binding</keyword>
<evidence type="ECO:0000256" key="12">
    <source>
        <dbReference type="ARBA" id="ARBA00023054"/>
    </source>
</evidence>
<feature type="compositionally biased region" description="Low complexity" evidence="17">
    <location>
        <begin position="575"/>
        <end position="592"/>
    </location>
</feature>
<keyword evidence="14" id="KW-0234">DNA repair</keyword>
<dbReference type="GO" id="GO:0003723">
    <property type="term" value="F:RNA binding"/>
    <property type="evidence" value="ECO:0007669"/>
    <property type="project" value="UniProtKB-KW"/>
</dbReference>
<evidence type="ECO:0000256" key="17">
    <source>
        <dbReference type="SAM" id="MobiDB-lite"/>
    </source>
</evidence>
<evidence type="ECO:0000256" key="1">
    <source>
        <dbReference type="ARBA" id="ARBA00001936"/>
    </source>
</evidence>
<evidence type="ECO:0000256" key="4">
    <source>
        <dbReference type="ARBA" id="ARBA00022722"/>
    </source>
</evidence>
<dbReference type="InterPro" id="IPR041006">
    <property type="entry name" value="Morc_S5"/>
</dbReference>
<reference evidence="19" key="1">
    <citation type="submission" date="2018-02" db="EMBL/GenBank/DDBJ databases">
        <authorList>
            <person name="Cohen D.B."/>
            <person name="Kent A.D."/>
        </authorList>
    </citation>
    <scope>NUCLEOTIDE SEQUENCE</scope>
</reference>
<keyword evidence="10" id="KW-0156">Chromatin regulator</keyword>
<keyword evidence="12 16" id="KW-0175">Coiled coil</keyword>
<evidence type="ECO:0000256" key="10">
    <source>
        <dbReference type="ARBA" id="ARBA00022853"/>
    </source>
</evidence>
<evidence type="ECO:0000256" key="5">
    <source>
        <dbReference type="ARBA" id="ARBA00022741"/>
    </source>
</evidence>
<evidence type="ECO:0000256" key="15">
    <source>
        <dbReference type="ARBA" id="ARBA00023242"/>
    </source>
</evidence>
<keyword evidence="6" id="KW-0255">Endonuclease</keyword>
<keyword evidence="11" id="KW-0694">RNA-binding</keyword>
<dbReference type="GO" id="GO:0006281">
    <property type="term" value="P:DNA repair"/>
    <property type="evidence" value="ECO:0007669"/>
    <property type="project" value="UniProtKB-KW"/>
</dbReference>
<organism evidence="19">
    <name type="scientific">Fagus sylvatica</name>
    <name type="common">Beechnut</name>
    <dbReference type="NCBI Taxonomy" id="28930"/>
    <lineage>
        <taxon>Eukaryota</taxon>
        <taxon>Viridiplantae</taxon>
        <taxon>Streptophyta</taxon>
        <taxon>Embryophyta</taxon>
        <taxon>Tracheophyta</taxon>
        <taxon>Spermatophyta</taxon>
        <taxon>Magnoliopsida</taxon>
        <taxon>eudicotyledons</taxon>
        <taxon>Gunneridae</taxon>
        <taxon>Pentapetalae</taxon>
        <taxon>rosids</taxon>
        <taxon>fabids</taxon>
        <taxon>Fagales</taxon>
        <taxon>Fagaceae</taxon>
        <taxon>Fagus</taxon>
    </lineage>
</organism>
<dbReference type="PANTHER" id="PTHR23336:SF58">
    <property type="entry name" value="PROTEIN MICRORCHIDIA 4"/>
    <property type="match status" value="1"/>
</dbReference>
<dbReference type="GO" id="GO:0016887">
    <property type="term" value="F:ATP hydrolysis activity"/>
    <property type="evidence" value="ECO:0007669"/>
    <property type="project" value="InterPro"/>
</dbReference>
<comment type="similarity">
    <text evidence="3">Belongs to the MORC ATPase protein family.</text>
</comment>
<evidence type="ECO:0000256" key="7">
    <source>
        <dbReference type="ARBA" id="ARBA00022763"/>
    </source>
</evidence>
<evidence type="ECO:0000256" key="2">
    <source>
        <dbReference type="ARBA" id="ARBA00004123"/>
    </source>
</evidence>
<gene>
    <name evidence="19" type="ORF">FSB_LOCUS24917</name>
</gene>
<dbReference type="PANTHER" id="PTHR23336">
    <property type="entry name" value="ZINC FINGER CW-TYPE COILED-COIL DOMAIN PROTEIN 3"/>
    <property type="match status" value="1"/>
</dbReference>
<comment type="subcellular location">
    <subcellularLocation>
        <location evidence="2">Nucleus</location>
    </subcellularLocation>
</comment>
<proteinExistence type="inferred from homology"/>
<feature type="region of interest" description="Disordered" evidence="17">
    <location>
        <begin position="38"/>
        <end position="81"/>
    </location>
</feature>
<protein>
    <recommendedName>
        <fullName evidence="18">Morc S5 domain-containing protein</fullName>
    </recommendedName>
</protein>
<keyword evidence="4" id="KW-0540">Nuclease</keyword>
<feature type="compositionally biased region" description="Low complexity" evidence="17">
    <location>
        <begin position="38"/>
        <end position="47"/>
    </location>
</feature>
<dbReference type="GO" id="GO:0005524">
    <property type="term" value="F:ATP binding"/>
    <property type="evidence" value="ECO:0007669"/>
    <property type="project" value="UniProtKB-KW"/>
</dbReference>
<evidence type="ECO:0000256" key="9">
    <source>
        <dbReference type="ARBA" id="ARBA00022840"/>
    </source>
</evidence>
<evidence type="ECO:0000259" key="18">
    <source>
        <dbReference type="Pfam" id="PF17942"/>
    </source>
</evidence>
<evidence type="ECO:0000256" key="8">
    <source>
        <dbReference type="ARBA" id="ARBA00022801"/>
    </source>
</evidence>
<feature type="domain" description="Morc S5" evidence="18">
    <location>
        <begin position="400"/>
        <end position="544"/>
    </location>
</feature>
<dbReference type="GO" id="GO:0031047">
    <property type="term" value="P:regulatory ncRNA-mediated gene silencing"/>
    <property type="evidence" value="ECO:0007669"/>
    <property type="project" value="UniProtKB-KW"/>
</dbReference>
<dbReference type="Pfam" id="PF17942">
    <property type="entry name" value="Morc6_S5"/>
    <property type="match status" value="1"/>
</dbReference>
<name>A0A2N9GC08_FAGSY</name>
<feature type="region of interest" description="Disordered" evidence="17">
    <location>
        <begin position="566"/>
        <end position="685"/>
    </location>
</feature>
<keyword evidence="13" id="KW-0943">RNA-mediated gene silencing</keyword>
<feature type="coiled-coil region" evidence="16">
    <location>
        <begin position="732"/>
        <end position="845"/>
    </location>
</feature>
<dbReference type="AlphaFoldDB" id="A0A2N9GC08"/>
<feature type="region of interest" description="Disordered" evidence="17">
    <location>
        <begin position="706"/>
        <end position="727"/>
    </location>
</feature>
<dbReference type="InterPro" id="IPR045261">
    <property type="entry name" value="MORC_ATPase"/>
</dbReference>
<comment type="cofactor">
    <cofactor evidence="1">
        <name>Mn(2+)</name>
        <dbReference type="ChEBI" id="CHEBI:29035"/>
    </cofactor>
</comment>
<sequence length="858" mass="95986">MDAMVKREFIEATKAAEQSGGIGNAAFPWGLDAVIELSSSSSSSSDSSDSDDDINNNNNDDIVSGKRARVSNGEEEEGGSWKKMKELGVIVPAGFLQPLPPPVPTPTQPEVPVTSQRSIVNSSSKQFWKAGDYEGAPCSQWESSTLGMDHVRVHPKFLHSNATSHKWALGAFAELLDNALDEVCNGATFVNIDMLVSKKDGSRMLSVEDNGGGMDPDKMRKCMSLGYSAKSKIANTIGQYGNGFKTSTMRLGADVIVFSRCCGKDGKSPTQSIGLLSYTFLRSTGKEDIVVPMLDYEGRGQEWNKIIRSSPGDWSKNVETIVQWSPFSSEADLLRQFNLMRNHGTRIIIYNLWEDDQGQLELDFDADHHDIQIRGVNRDEKNIQMAKEYPNSRHFLTYRHSLRNYASILYLRLPPNFRMILRGKDVEHHNIVNDMMMSQEVTYRPQPGADGVPKDSNMLASVTIGFVKDAKYHIDVQGFNVYHKNRLIKPFWRLWNAAGSDGRGVIGVLEANFVEPAHDKQGFERTTVLARLEARLLQMQKNYWCTNCHKIGYAARRNKKFLAGSESETSHDYLPPTSQSKKKSTASSSKTPFANLEKYSSRLNQTHGGKESDFSQGYGDGHLSSKGKNTMNTPTKSGKRSSFSETSTPSEEGESDDDTHIDLTGKQANGTGHKAFHAMKPSGKGGLHATRASSCLDDAESNQDCASGGRTVLPSPQSHSKVGDVNCSAHSLDSDKRILEQLKEENHELRKRFEKKEGEVLGELLHDLLYERDKYKSLETQAQQKIEELNKEQESLIDIFAEERDRRENEEINLKKKLQDANSTIQELRDKIRQLEKMQSSVSNQNVEYLSTIRKRER</sequence>
<dbReference type="EMBL" id="OIVN01001726">
    <property type="protein sequence ID" value="SPC97035.1"/>
    <property type="molecule type" value="Genomic_DNA"/>
</dbReference>
<keyword evidence="8" id="KW-0378">Hydrolase</keyword>
<dbReference type="FunFam" id="3.30.565.10:FF:000075">
    <property type="entry name" value="MORC family CW-type zinc finger protein 4"/>
    <property type="match status" value="1"/>
</dbReference>
<feature type="compositionally biased region" description="Polar residues" evidence="17">
    <location>
        <begin position="626"/>
        <end position="636"/>
    </location>
</feature>
<accession>A0A2N9GC08</accession>
<dbReference type="GO" id="GO:0031349">
    <property type="term" value="P:positive regulation of defense response"/>
    <property type="evidence" value="ECO:0007669"/>
    <property type="project" value="UniProtKB-ARBA"/>
</dbReference>
<keyword evidence="15" id="KW-0539">Nucleus</keyword>
<dbReference type="GO" id="GO:0006325">
    <property type="term" value="P:chromatin organization"/>
    <property type="evidence" value="ECO:0007669"/>
    <property type="project" value="UniProtKB-KW"/>
</dbReference>
<evidence type="ECO:0000256" key="6">
    <source>
        <dbReference type="ARBA" id="ARBA00022759"/>
    </source>
</evidence>
<evidence type="ECO:0000256" key="14">
    <source>
        <dbReference type="ARBA" id="ARBA00023204"/>
    </source>
</evidence>
<evidence type="ECO:0000313" key="19">
    <source>
        <dbReference type="EMBL" id="SPC97035.1"/>
    </source>
</evidence>
<dbReference type="GO" id="GO:0004519">
    <property type="term" value="F:endonuclease activity"/>
    <property type="evidence" value="ECO:0007669"/>
    <property type="project" value="UniProtKB-KW"/>
</dbReference>
<dbReference type="GO" id="GO:0005634">
    <property type="term" value="C:nucleus"/>
    <property type="evidence" value="ECO:0007669"/>
    <property type="project" value="UniProtKB-SubCell"/>
</dbReference>
<evidence type="ECO:0000256" key="13">
    <source>
        <dbReference type="ARBA" id="ARBA00023158"/>
    </source>
</evidence>
<dbReference type="InterPro" id="IPR036890">
    <property type="entry name" value="HATPase_C_sf"/>
</dbReference>